<dbReference type="EMBL" id="MFJZ01000010">
    <property type="protein sequence ID" value="OGG30660.1"/>
    <property type="molecule type" value="Genomic_DNA"/>
</dbReference>
<dbReference type="Proteomes" id="UP000176409">
    <property type="component" value="Unassembled WGS sequence"/>
</dbReference>
<sequence length="142" mass="15179">MLSRSVFVVGLLVFLSLVGRPAEAAKLRVRGKVSSLAPVGISYSSARLSRPTHSVLVTFTNLGTVSKASYTLSYTANGIPQGVVGTLSPSGRLSDTRDLYFGTCSKGVCTPHTNITDASLTIATTLKNGRMNTKRYIIKPKW</sequence>
<comment type="caution">
    <text evidence="1">The sequence shown here is derived from an EMBL/GenBank/DDBJ whole genome shotgun (WGS) entry which is preliminary data.</text>
</comment>
<evidence type="ECO:0000313" key="1">
    <source>
        <dbReference type="EMBL" id="OGG30660.1"/>
    </source>
</evidence>
<protein>
    <submittedName>
        <fullName evidence="1">Uncharacterized protein</fullName>
    </submittedName>
</protein>
<proteinExistence type="predicted"/>
<dbReference type="STRING" id="1798396.A2973_00135"/>
<dbReference type="AlphaFoldDB" id="A0A1F6B162"/>
<accession>A0A1F6B162</accession>
<reference evidence="1 2" key="1">
    <citation type="journal article" date="2016" name="Nat. Commun.">
        <title>Thousands of microbial genomes shed light on interconnected biogeochemical processes in an aquifer system.</title>
        <authorList>
            <person name="Anantharaman K."/>
            <person name="Brown C.T."/>
            <person name="Hug L.A."/>
            <person name="Sharon I."/>
            <person name="Castelle C.J."/>
            <person name="Probst A.J."/>
            <person name="Thomas B.C."/>
            <person name="Singh A."/>
            <person name="Wilkins M.J."/>
            <person name="Karaoz U."/>
            <person name="Brodie E.L."/>
            <person name="Williams K.H."/>
            <person name="Hubbard S.S."/>
            <person name="Banfield J.F."/>
        </authorList>
    </citation>
    <scope>NUCLEOTIDE SEQUENCE [LARGE SCALE GENOMIC DNA]</scope>
</reference>
<name>A0A1F6B162_9BACT</name>
<organism evidence="1 2">
    <name type="scientific">Candidatus Gottesmanbacteria bacterium RIFCSPLOWO2_01_FULL_49_10</name>
    <dbReference type="NCBI Taxonomy" id="1798396"/>
    <lineage>
        <taxon>Bacteria</taxon>
        <taxon>Candidatus Gottesmaniibacteriota</taxon>
    </lineage>
</organism>
<evidence type="ECO:0000313" key="2">
    <source>
        <dbReference type="Proteomes" id="UP000176409"/>
    </source>
</evidence>
<gene>
    <name evidence="1" type="ORF">A2973_00135</name>
</gene>